<accession>S7NPY8</accession>
<sequence length="60" mass="6876">MAWEILICTLVWPSIAGEISWDVSFVTLNFLVPGLLIVISYSKILQARTHLEHSRRPQEP</sequence>
<protein>
    <submittedName>
        <fullName evidence="2">Omega-3 fatty acid receptor 1</fullName>
    </submittedName>
</protein>
<keyword evidence="1" id="KW-1133">Transmembrane helix</keyword>
<evidence type="ECO:0000313" key="3">
    <source>
        <dbReference type="Proteomes" id="UP000052978"/>
    </source>
</evidence>
<evidence type="ECO:0000313" key="2">
    <source>
        <dbReference type="EMBL" id="EPQ18815.1"/>
    </source>
</evidence>
<evidence type="ECO:0000256" key="1">
    <source>
        <dbReference type="SAM" id="Phobius"/>
    </source>
</evidence>
<organism evidence="2 3">
    <name type="scientific">Myotis brandtii</name>
    <name type="common">Brandt's bat</name>
    <dbReference type="NCBI Taxonomy" id="109478"/>
    <lineage>
        <taxon>Eukaryota</taxon>
        <taxon>Metazoa</taxon>
        <taxon>Chordata</taxon>
        <taxon>Craniata</taxon>
        <taxon>Vertebrata</taxon>
        <taxon>Euteleostomi</taxon>
        <taxon>Mammalia</taxon>
        <taxon>Eutheria</taxon>
        <taxon>Laurasiatheria</taxon>
        <taxon>Chiroptera</taxon>
        <taxon>Yangochiroptera</taxon>
        <taxon>Vespertilionidae</taxon>
        <taxon>Myotis</taxon>
    </lineage>
</organism>
<keyword evidence="1" id="KW-0812">Transmembrane</keyword>
<keyword evidence="2" id="KW-0675">Receptor</keyword>
<keyword evidence="1" id="KW-0472">Membrane</keyword>
<dbReference type="EMBL" id="KE164566">
    <property type="protein sequence ID" value="EPQ18815.1"/>
    <property type="molecule type" value="Genomic_DNA"/>
</dbReference>
<proteinExistence type="predicted"/>
<feature type="transmembrane region" description="Helical" evidence="1">
    <location>
        <begin position="26"/>
        <end position="45"/>
    </location>
</feature>
<gene>
    <name evidence="2" type="ORF">D623_10018016</name>
</gene>
<reference evidence="2 3" key="1">
    <citation type="journal article" date="2013" name="Nat. Commun.">
        <title>Genome analysis reveals insights into physiology and longevity of the Brandt's bat Myotis brandtii.</title>
        <authorList>
            <person name="Seim I."/>
            <person name="Fang X."/>
            <person name="Xiong Z."/>
            <person name="Lobanov A.V."/>
            <person name="Huang Z."/>
            <person name="Ma S."/>
            <person name="Feng Y."/>
            <person name="Turanov A.A."/>
            <person name="Zhu Y."/>
            <person name="Lenz T.L."/>
            <person name="Gerashchenko M.V."/>
            <person name="Fan D."/>
            <person name="Hee Yim S."/>
            <person name="Yao X."/>
            <person name="Jordan D."/>
            <person name="Xiong Y."/>
            <person name="Ma Y."/>
            <person name="Lyapunov A.N."/>
            <person name="Chen G."/>
            <person name="Kulakova O.I."/>
            <person name="Sun Y."/>
            <person name="Lee S.G."/>
            <person name="Bronson R.T."/>
            <person name="Moskalev A.A."/>
            <person name="Sunyaev S.R."/>
            <person name="Zhang G."/>
            <person name="Krogh A."/>
            <person name="Wang J."/>
            <person name="Gladyshev V.N."/>
        </authorList>
    </citation>
    <scope>NUCLEOTIDE SEQUENCE [LARGE SCALE GENOMIC DNA]</scope>
</reference>
<name>S7NPY8_MYOBR</name>
<keyword evidence="3" id="KW-1185">Reference proteome</keyword>
<dbReference type="AlphaFoldDB" id="S7NPY8"/>
<dbReference type="Proteomes" id="UP000052978">
    <property type="component" value="Unassembled WGS sequence"/>
</dbReference>